<gene>
    <name evidence="1" type="ORF">L1987_72462</name>
</gene>
<name>A0ACB9AZP4_9ASTR</name>
<dbReference type="Proteomes" id="UP001056120">
    <property type="component" value="Linkage Group LG24"/>
</dbReference>
<dbReference type="EMBL" id="CM042041">
    <property type="protein sequence ID" value="KAI3713875.1"/>
    <property type="molecule type" value="Genomic_DNA"/>
</dbReference>
<reference evidence="1 2" key="2">
    <citation type="journal article" date="2022" name="Mol. Ecol. Resour.">
        <title>The genomes of chicory, endive, great burdock and yacon provide insights into Asteraceae paleo-polyploidization history and plant inulin production.</title>
        <authorList>
            <person name="Fan W."/>
            <person name="Wang S."/>
            <person name="Wang H."/>
            <person name="Wang A."/>
            <person name="Jiang F."/>
            <person name="Liu H."/>
            <person name="Zhao H."/>
            <person name="Xu D."/>
            <person name="Zhang Y."/>
        </authorList>
    </citation>
    <scope>NUCLEOTIDE SEQUENCE [LARGE SCALE GENOMIC DNA]</scope>
    <source>
        <strain evidence="2">cv. Yunnan</strain>
        <tissue evidence="1">Leaves</tissue>
    </source>
</reference>
<evidence type="ECO:0000313" key="2">
    <source>
        <dbReference type="Proteomes" id="UP001056120"/>
    </source>
</evidence>
<evidence type="ECO:0000313" key="1">
    <source>
        <dbReference type="EMBL" id="KAI3713875.1"/>
    </source>
</evidence>
<sequence>MELSGNDSSTPQSSSTKLSIEQEFIMTKTLLTHETDVHRVDCKILFRAMENIMLYASNSDNAVDVHTLDSIENFATKETLEHDIYKLSHAILWECHNAKDMHARTLVLLEMLGNYRWDAKVVLILTAFAISYGAFRLILEVYSHNSLATSLAVLKNLCWRNCEALRPQFKAMDMLIKEMMELAKCVVRFEGLPVQFVLLDDHDCTLMAGAKTNIYLATYWIFRSTLTSASQITNLIAMKQENSNITANAAWGLSSLALRLSDLCSCLRMQVDASQERIEQKLYKKLMVLLKDPTKVDNQELLHLFFSLNDDLPLKDSSSKAKVGISTLKHKVVMLLVSKPDHLPIEETLLLLQQTHEHPHNKNIEQDYEIMWVPISSSETWTLDEHISFDYLSNSLPWLSIRQPWLLNSVVVRMIREEWKFDERPLLVVLDPLGSISNYNAIDMVLIWGPKAFPFSDSREKELWEEEKWNVKLMLDGTDHFLIKTVEGGQNICICGSGNLDWIKEFESRIKKLKNAGLQLQVIYVGSRNSIASMRTTLADINKDSSFTPIKVQFFWLRLEKIKDSLLQAGQSQTFANYEPLLNQVSELLDTDGHNTSWAVFGCGSSKDFVMLKGDKVMELFDRVRDWAKKVATLGFVGAVRSADVEDNSPGTCDHTTMVPYDEGMVQGTVVCDKCKRVMSPYVLYKCDGSNGWKPPSIPLTKADQITSDGWSRGKVTDSDCWGYLHPSRTQNEQHENVKGRFDILLCFSDKRSKVGAQMAKQVAHISPKSLYG</sequence>
<proteinExistence type="predicted"/>
<reference evidence="2" key="1">
    <citation type="journal article" date="2022" name="Mol. Ecol. Resour.">
        <title>The genomes of chicory, endive, great burdock and yacon provide insights into Asteraceae palaeo-polyploidization history and plant inulin production.</title>
        <authorList>
            <person name="Fan W."/>
            <person name="Wang S."/>
            <person name="Wang H."/>
            <person name="Wang A."/>
            <person name="Jiang F."/>
            <person name="Liu H."/>
            <person name="Zhao H."/>
            <person name="Xu D."/>
            <person name="Zhang Y."/>
        </authorList>
    </citation>
    <scope>NUCLEOTIDE SEQUENCE [LARGE SCALE GENOMIC DNA]</scope>
    <source>
        <strain evidence="2">cv. Yunnan</strain>
    </source>
</reference>
<protein>
    <submittedName>
        <fullName evidence="1">Uncharacterized protein</fullName>
    </submittedName>
</protein>
<keyword evidence="2" id="KW-1185">Reference proteome</keyword>
<organism evidence="1 2">
    <name type="scientific">Smallanthus sonchifolius</name>
    <dbReference type="NCBI Taxonomy" id="185202"/>
    <lineage>
        <taxon>Eukaryota</taxon>
        <taxon>Viridiplantae</taxon>
        <taxon>Streptophyta</taxon>
        <taxon>Embryophyta</taxon>
        <taxon>Tracheophyta</taxon>
        <taxon>Spermatophyta</taxon>
        <taxon>Magnoliopsida</taxon>
        <taxon>eudicotyledons</taxon>
        <taxon>Gunneridae</taxon>
        <taxon>Pentapetalae</taxon>
        <taxon>asterids</taxon>
        <taxon>campanulids</taxon>
        <taxon>Asterales</taxon>
        <taxon>Asteraceae</taxon>
        <taxon>Asteroideae</taxon>
        <taxon>Heliantheae alliance</taxon>
        <taxon>Millerieae</taxon>
        <taxon>Smallanthus</taxon>
    </lineage>
</organism>
<accession>A0ACB9AZP4</accession>
<comment type="caution">
    <text evidence="1">The sequence shown here is derived from an EMBL/GenBank/DDBJ whole genome shotgun (WGS) entry which is preliminary data.</text>
</comment>